<sequence>MRSGMTSPQSRMTSPKLSPIPSAKQLEEIKDGFEYIASNAKVSHLKRKCLERDQILAKLVLRLKKKRADTSLGVNDDDSTTSSVGFESILSKADRLLRSNDVTNDFSDTGRHIDVESAENIENKSYSDVSRTSPLIKALTEKSPLSQPRSPSHRIYVAKHDFAPANKPPSPAYNESLPITHSLLPDLPLLAGDTVVAIGNPDERESGKFYQLAE</sequence>
<accession>F6ZVK3</accession>
<dbReference type="AlphaFoldDB" id="F6ZVK3"/>
<evidence type="ECO:0000313" key="2">
    <source>
        <dbReference type="Ensembl" id="ENSCINP00000026427.1"/>
    </source>
</evidence>
<keyword evidence="3" id="KW-1185">Reference proteome</keyword>
<protein>
    <submittedName>
        <fullName evidence="2">Uncharacterized protein</fullName>
    </submittedName>
</protein>
<reference evidence="2" key="3">
    <citation type="submission" date="2025-08" db="UniProtKB">
        <authorList>
            <consortium name="Ensembl"/>
        </authorList>
    </citation>
    <scope>IDENTIFICATION</scope>
</reference>
<feature type="compositionally biased region" description="Polar residues" evidence="1">
    <location>
        <begin position="1"/>
        <end position="16"/>
    </location>
</feature>
<reference evidence="3" key="1">
    <citation type="journal article" date="2002" name="Science">
        <title>The draft genome of Ciona intestinalis: insights into chordate and vertebrate origins.</title>
        <authorList>
            <person name="Dehal P."/>
            <person name="Satou Y."/>
            <person name="Campbell R.K."/>
            <person name="Chapman J."/>
            <person name="Degnan B."/>
            <person name="De Tomaso A."/>
            <person name="Davidson B."/>
            <person name="Di Gregorio A."/>
            <person name="Gelpke M."/>
            <person name="Goodstein D.M."/>
            <person name="Harafuji N."/>
            <person name="Hastings K.E."/>
            <person name="Ho I."/>
            <person name="Hotta K."/>
            <person name="Huang W."/>
            <person name="Kawashima T."/>
            <person name="Lemaire P."/>
            <person name="Martinez D."/>
            <person name="Meinertzhagen I.A."/>
            <person name="Necula S."/>
            <person name="Nonaka M."/>
            <person name="Putnam N."/>
            <person name="Rash S."/>
            <person name="Saiga H."/>
            <person name="Satake M."/>
            <person name="Terry A."/>
            <person name="Yamada L."/>
            <person name="Wang H.G."/>
            <person name="Awazu S."/>
            <person name="Azumi K."/>
            <person name="Boore J."/>
            <person name="Branno M."/>
            <person name="Chin-Bow S."/>
            <person name="DeSantis R."/>
            <person name="Doyle S."/>
            <person name="Francino P."/>
            <person name="Keys D.N."/>
            <person name="Haga S."/>
            <person name="Hayashi H."/>
            <person name="Hino K."/>
            <person name="Imai K.S."/>
            <person name="Inaba K."/>
            <person name="Kano S."/>
            <person name="Kobayashi K."/>
            <person name="Kobayashi M."/>
            <person name="Lee B.I."/>
            <person name="Makabe K.W."/>
            <person name="Manohar C."/>
            <person name="Matassi G."/>
            <person name="Medina M."/>
            <person name="Mochizuki Y."/>
            <person name="Mount S."/>
            <person name="Morishita T."/>
            <person name="Miura S."/>
            <person name="Nakayama A."/>
            <person name="Nishizaka S."/>
            <person name="Nomoto H."/>
            <person name="Ohta F."/>
            <person name="Oishi K."/>
            <person name="Rigoutsos I."/>
            <person name="Sano M."/>
            <person name="Sasaki A."/>
            <person name="Sasakura Y."/>
            <person name="Shoguchi E."/>
            <person name="Shin-i T."/>
            <person name="Spagnuolo A."/>
            <person name="Stainier D."/>
            <person name="Suzuki M.M."/>
            <person name="Tassy O."/>
            <person name="Takatori N."/>
            <person name="Tokuoka M."/>
            <person name="Yagi K."/>
            <person name="Yoshizaki F."/>
            <person name="Wada S."/>
            <person name="Zhang C."/>
            <person name="Hyatt P.D."/>
            <person name="Larimer F."/>
            <person name="Detter C."/>
            <person name="Doggett N."/>
            <person name="Glavina T."/>
            <person name="Hawkins T."/>
            <person name="Richardson P."/>
            <person name="Lucas S."/>
            <person name="Kohara Y."/>
            <person name="Levine M."/>
            <person name="Satoh N."/>
            <person name="Rokhsar D.S."/>
        </authorList>
    </citation>
    <scope>NUCLEOTIDE SEQUENCE [LARGE SCALE GENOMIC DNA]</scope>
</reference>
<organism evidence="2 3">
    <name type="scientific">Ciona intestinalis</name>
    <name type="common">Transparent sea squirt</name>
    <name type="synonym">Ascidia intestinalis</name>
    <dbReference type="NCBI Taxonomy" id="7719"/>
    <lineage>
        <taxon>Eukaryota</taxon>
        <taxon>Metazoa</taxon>
        <taxon>Chordata</taxon>
        <taxon>Tunicata</taxon>
        <taxon>Ascidiacea</taxon>
        <taxon>Phlebobranchia</taxon>
        <taxon>Cionidae</taxon>
        <taxon>Ciona</taxon>
    </lineage>
</organism>
<reference evidence="2" key="4">
    <citation type="submission" date="2025-09" db="UniProtKB">
        <authorList>
            <consortium name="Ensembl"/>
        </authorList>
    </citation>
    <scope>IDENTIFICATION</scope>
</reference>
<dbReference type="EMBL" id="EAAA01001171">
    <property type="status" value="NOT_ANNOTATED_CDS"/>
    <property type="molecule type" value="Genomic_DNA"/>
</dbReference>
<proteinExistence type="predicted"/>
<evidence type="ECO:0000256" key="1">
    <source>
        <dbReference type="SAM" id="MobiDB-lite"/>
    </source>
</evidence>
<dbReference type="Ensembl" id="ENSCINT00000026673.1">
    <property type="protein sequence ID" value="ENSCINP00000026427.1"/>
    <property type="gene ID" value="ENSCING00000014686.1"/>
</dbReference>
<dbReference type="Proteomes" id="UP000008144">
    <property type="component" value="Chromosome 14"/>
</dbReference>
<feature type="region of interest" description="Disordered" evidence="1">
    <location>
        <begin position="1"/>
        <end position="22"/>
    </location>
</feature>
<reference evidence="2" key="2">
    <citation type="journal article" date="2008" name="Genome Biol.">
        <title>Improved genome assembly and evidence-based global gene model set for the chordate Ciona intestinalis: new insight into intron and operon populations.</title>
        <authorList>
            <person name="Satou Y."/>
            <person name="Mineta K."/>
            <person name="Ogasawara M."/>
            <person name="Sasakura Y."/>
            <person name="Shoguchi E."/>
            <person name="Ueno K."/>
            <person name="Yamada L."/>
            <person name="Matsumoto J."/>
            <person name="Wasserscheid J."/>
            <person name="Dewar K."/>
            <person name="Wiley G.B."/>
            <person name="Macmil S.L."/>
            <person name="Roe B.A."/>
            <person name="Zeller R.W."/>
            <person name="Hastings K.E."/>
            <person name="Lemaire P."/>
            <person name="Lindquist E."/>
            <person name="Endo T."/>
            <person name="Hotta K."/>
            <person name="Inaba K."/>
        </authorList>
    </citation>
    <scope>NUCLEOTIDE SEQUENCE [LARGE SCALE GENOMIC DNA]</scope>
    <source>
        <strain evidence="2">wild type</strain>
    </source>
</reference>
<evidence type="ECO:0000313" key="3">
    <source>
        <dbReference type="Proteomes" id="UP000008144"/>
    </source>
</evidence>
<dbReference type="InParanoid" id="F6ZVK3"/>
<dbReference type="HOGENOM" id="CLU_1291521_0_0_1"/>
<name>F6ZVK3_CIOIN</name>